<evidence type="ECO:0000313" key="2">
    <source>
        <dbReference type="EMBL" id="MXP26394.1"/>
    </source>
</evidence>
<name>A0A845A9N4_9SPHN</name>
<accession>A0A845A9N4</accession>
<dbReference type="SUPFAM" id="SSF111331">
    <property type="entry name" value="NAD kinase/diacylglycerol kinase-like"/>
    <property type="match status" value="1"/>
</dbReference>
<dbReference type="InterPro" id="IPR001206">
    <property type="entry name" value="Diacylglycerol_kinase_cat_dom"/>
</dbReference>
<evidence type="ECO:0000259" key="1">
    <source>
        <dbReference type="Pfam" id="PF00781"/>
    </source>
</evidence>
<proteinExistence type="predicted"/>
<protein>
    <submittedName>
        <fullName evidence="2">Diacylglycerol kinase</fullName>
    </submittedName>
</protein>
<comment type="caution">
    <text evidence="2">The sequence shown here is derived from an EMBL/GenBank/DDBJ whole genome shotgun (WGS) entry which is preliminary data.</text>
</comment>
<dbReference type="OrthoDB" id="7209949at2"/>
<dbReference type="Pfam" id="PF00781">
    <property type="entry name" value="DAGK_cat"/>
    <property type="match status" value="1"/>
</dbReference>
<evidence type="ECO:0000313" key="3">
    <source>
        <dbReference type="Proteomes" id="UP000460561"/>
    </source>
</evidence>
<keyword evidence="2" id="KW-0808">Transferase</keyword>
<dbReference type="Gene3D" id="3.40.50.10330">
    <property type="entry name" value="Probable inorganic polyphosphate/atp-NAD kinase, domain 1"/>
    <property type="match status" value="1"/>
</dbReference>
<dbReference type="AlphaFoldDB" id="A0A845A9N4"/>
<dbReference type="InterPro" id="IPR016064">
    <property type="entry name" value="NAD/diacylglycerol_kinase_sf"/>
</dbReference>
<reference evidence="2 3" key="1">
    <citation type="submission" date="2019-12" db="EMBL/GenBank/DDBJ databases">
        <title>Genomic-based taxomic classification of the family Erythrobacteraceae.</title>
        <authorList>
            <person name="Xu L."/>
        </authorList>
    </citation>
    <scope>NUCLEOTIDE SEQUENCE [LARGE SCALE GENOMIC DNA]</scope>
    <source>
        <strain evidence="2 3">DSM 18604</strain>
    </source>
</reference>
<dbReference type="RefSeq" id="WP_160739573.1">
    <property type="nucleotide sequence ID" value="NZ_WTYQ01000003.1"/>
</dbReference>
<keyword evidence="3" id="KW-1185">Reference proteome</keyword>
<sequence>MTKPGADSKAVDSHQNPIRIGAIHNPRSHRNVKNGPVTVSDDTVLTVLPNTQGELDQALARFAAEGVDYLAIDGGDGTIRDVLTRGARLFGDQWPELIILPNGKTNALALDLGIRDGWSLADAMKAIGEGGVSRRVTRHPLLLEKADGTGSQHMGFLFGAGVFNAAIETGQMAHRFGAFQSFAIGVTALSGLAQALFGFGKGAWRQLASMQIRDDVTGEEIPHSGHVAHDLRYFAGFSTLENFPLRMQPFGRNSSGLRYLVLDAALRKVIMRLPALLAGMEGPHLAGLGVHRGKGEAFDLELGEKFILDGEAFEPGHYRLQLGPCLSFVVS</sequence>
<dbReference type="GO" id="GO:0016301">
    <property type="term" value="F:kinase activity"/>
    <property type="evidence" value="ECO:0007669"/>
    <property type="project" value="UniProtKB-KW"/>
</dbReference>
<dbReference type="Proteomes" id="UP000460561">
    <property type="component" value="Unassembled WGS sequence"/>
</dbReference>
<dbReference type="EMBL" id="WTYQ01000003">
    <property type="protein sequence ID" value="MXP26394.1"/>
    <property type="molecule type" value="Genomic_DNA"/>
</dbReference>
<gene>
    <name evidence="2" type="ORF">GRI39_10130</name>
</gene>
<feature type="domain" description="DAGKc" evidence="1">
    <location>
        <begin position="50"/>
        <end position="131"/>
    </location>
</feature>
<organism evidence="2 3">
    <name type="scientific">Altericroceibacterium indicum</name>
    <dbReference type="NCBI Taxonomy" id="374177"/>
    <lineage>
        <taxon>Bacteria</taxon>
        <taxon>Pseudomonadati</taxon>
        <taxon>Pseudomonadota</taxon>
        <taxon>Alphaproteobacteria</taxon>
        <taxon>Sphingomonadales</taxon>
        <taxon>Erythrobacteraceae</taxon>
        <taxon>Altericroceibacterium</taxon>
    </lineage>
</organism>
<dbReference type="InterPro" id="IPR017438">
    <property type="entry name" value="ATP-NAD_kinase_N"/>
</dbReference>
<keyword evidence="2" id="KW-0418">Kinase</keyword>